<sequence length="401" mass="43488">MAIDRRAQVENASLPAWALLLFGAAAASATLLVDPFSILSWTLAAILILGGGVLFFLQRRRLAAALAAAEAQARSESEQRSGQFDVCTHAFERLGIELFPIFVRHIEHSRRLAEDSVTHLSSSFGQLVADLDRVIGASRAGGAQDQLIMSQFKESEETLAALIGDFATMLQREAAMGEQVERLAAYGDEMRKMAQDVRAVAQQINLLALNAAIEAARAGEQGRGFAVVADEVRKLAGSSAETGGRISAKVEELAGSLHQTRSLVRDSMSSADVLVKDSEGKVEQVLTRLRQTTDALNEDARQLRQLSETLQGEIGASLVHLQFQDRMSQVLAHVCGGLEDLSARLLDCSKHELMERKHDILEIDALLAKMVDSYSTIEELDLHHGAADPSARDAGSDLTFF</sequence>
<organism evidence="7 8">
    <name type="scientific">Imhoffiella purpurea</name>
    <dbReference type="NCBI Taxonomy" id="1249627"/>
    <lineage>
        <taxon>Bacteria</taxon>
        <taxon>Pseudomonadati</taxon>
        <taxon>Pseudomonadota</taxon>
        <taxon>Gammaproteobacteria</taxon>
        <taxon>Chromatiales</taxon>
        <taxon>Chromatiaceae</taxon>
        <taxon>Imhoffiella</taxon>
    </lineage>
</organism>
<comment type="caution">
    <text evidence="7">The sequence shown here is derived from an EMBL/GenBank/DDBJ whole genome shotgun (WGS) entry which is preliminary data.</text>
</comment>
<dbReference type="Gene3D" id="1.10.287.950">
    <property type="entry name" value="Methyl-accepting chemotaxis protein"/>
    <property type="match status" value="1"/>
</dbReference>
<dbReference type="InterPro" id="IPR004089">
    <property type="entry name" value="MCPsignal_dom"/>
</dbReference>
<dbReference type="GO" id="GO:0007165">
    <property type="term" value="P:signal transduction"/>
    <property type="evidence" value="ECO:0007669"/>
    <property type="project" value="UniProtKB-KW"/>
</dbReference>
<evidence type="ECO:0000256" key="5">
    <source>
        <dbReference type="SAM" id="Phobius"/>
    </source>
</evidence>
<evidence type="ECO:0000259" key="6">
    <source>
        <dbReference type="PROSITE" id="PS50111"/>
    </source>
</evidence>
<dbReference type="Proteomes" id="UP000019460">
    <property type="component" value="Unassembled WGS sequence"/>
</dbReference>
<evidence type="ECO:0000256" key="2">
    <source>
        <dbReference type="ARBA" id="ARBA00023224"/>
    </source>
</evidence>
<dbReference type="AlphaFoldDB" id="W9VIL8"/>
<dbReference type="STRING" id="1249627.D779_2452"/>
<evidence type="ECO:0000313" key="7">
    <source>
        <dbReference type="EMBL" id="EXJ16841.1"/>
    </source>
</evidence>
<reference evidence="7 8" key="1">
    <citation type="submission" date="2012-11" db="EMBL/GenBank/DDBJ databases">
        <title>Genome assembly of Thiorhodococcus sp. AK35.</title>
        <authorList>
            <person name="Nupur N."/>
            <person name="Khatri I."/>
            <person name="Subramanian S."/>
            <person name="Pinnaka A."/>
        </authorList>
    </citation>
    <scope>NUCLEOTIDE SEQUENCE [LARGE SCALE GENOMIC DNA]</scope>
    <source>
        <strain evidence="7 8">AK35</strain>
    </source>
</reference>
<dbReference type="PANTHER" id="PTHR32089">
    <property type="entry name" value="METHYL-ACCEPTING CHEMOTAXIS PROTEIN MCPB"/>
    <property type="match status" value="1"/>
</dbReference>
<dbReference type="EMBL" id="AONC01000004">
    <property type="protein sequence ID" value="EXJ16841.1"/>
    <property type="molecule type" value="Genomic_DNA"/>
</dbReference>
<dbReference type="OrthoDB" id="3288815at2"/>
<dbReference type="SUPFAM" id="SSF58104">
    <property type="entry name" value="Methyl-accepting chemotaxis protein (MCP) signaling domain"/>
    <property type="match status" value="1"/>
</dbReference>
<comment type="subcellular location">
    <subcellularLocation>
        <location evidence="1">Membrane</location>
    </subcellularLocation>
</comment>
<dbReference type="SMART" id="SM00283">
    <property type="entry name" value="MA"/>
    <property type="match status" value="1"/>
</dbReference>
<keyword evidence="5" id="KW-0812">Transmembrane</keyword>
<keyword evidence="4" id="KW-0175">Coiled coil</keyword>
<dbReference type="eggNOG" id="COG0840">
    <property type="taxonomic scope" value="Bacteria"/>
</dbReference>
<dbReference type="PANTHER" id="PTHR32089:SF117">
    <property type="entry name" value="METHYL ACCEPTING SENSORY TRANSDUCER WITH CACHE_1 SMALL MOLECULE BINDING DOMAIN"/>
    <property type="match status" value="1"/>
</dbReference>
<keyword evidence="8" id="KW-1185">Reference proteome</keyword>
<dbReference type="GO" id="GO:0016020">
    <property type="term" value="C:membrane"/>
    <property type="evidence" value="ECO:0007669"/>
    <property type="project" value="UniProtKB-SubCell"/>
</dbReference>
<keyword evidence="5" id="KW-0472">Membrane</keyword>
<evidence type="ECO:0000256" key="3">
    <source>
        <dbReference type="PROSITE-ProRule" id="PRU00284"/>
    </source>
</evidence>
<feature type="transmembrane region" description="Helical" evidence="5">
    <location>
        <begin position="38"/>
        <end position="57"/>
    </location>
</feature>
<evidence type="ECO:0000256" key="4">
    <source>
        <dbReference type="SAM" id="Coils"/>
    </source>
</evidence>
<feature type="domain" description="Methyl-accepting transducer" evidence="6">
    <location>
        <begin position="116"/>
        <end position="311"/>
    </location>
</feature>
<feature type="coiled-coil region" evidence="4">
    <location>
        <begin position="286"/>
        <end position="313"/>
    </location>
</feature>
<name>W9VIL8_9GAMM</name>
<evidence type="ECO:0000256" key="1">
    <source>
        <dbReference type="ARBA" id="ARBA00004370"/>
    </source>
</evidence>
<dbReference type="Pfam" id="PF00015">
    <property type="entry name" value="MCPsignal"/>
    <property type="match status" value="1"/>
</dbReference>
<protein>
    <submittedName>
        <fullName evidence="7">Methyl-accepting chemotaxis transducer</fullName>
    </submittedName>
</protein>
<proteinExistence type="predicted"/>
<feature type="transmembrane region" description="Helical" evidence="5">
    <location>
        <begin position="12"/>
        <end position="32"/>
    </location>
</feature>
<dbReference type="PROSITE" id="PS50111">
    <property type="entry name" value="CHEMOTAXIS_TRANSDUC_2"/>
    <property type="match status" value="1"/>
</dbReference>
<accession>W9VIL8</accession>
<keyword evidence="5" id="KW-1133">Transmembrane helix</keyword>
<dbReference type="GO" id="GO:0006935">
    <property type="term" value="P:chemotaxis"/>
    <property type="evidence" value="ECO:0007669"/>
    <property type="project" value="UniProtKB-ARBA"/>
</dbReference>
<keyword evidence="2 3" id="KW-0807">Transducer</keyword>
<dbReference type="RefSeq" id="WP_043748652.1">
    <property type="nucleotide sequence ID" value="NZ_AONC01000004.1"/>
</dbReference>
<evidence type="ECO:0000313" key="8">
    <source>
        <dbReference type="Proteomes" id="UP000019460"/>
    </source>
</evidence>
<gene>
    <name evidence="7" type="ORF">D779_2452</name>
</gene>